<dbReference type="EMBL" id="JALJOT010000019">
    <property type="protein sequence ID" value="KAK9901062.1"/>
    <property type="molecule type" value="Genomic_DNA"/>
</dbReference>
<dbReference type="Gene3D" id="3.30.420.10">
    <property type="entry name" value="Ribonuclease H-like superfamily/Ribonuclease H"/>
    <property type="match status" value="1"/>
</dbReference>
<accession>A0ABR2YAE2</accession>
<feature type="region of interest" description="Disordered" evidence="1">
    <location>
        <begin position="317"/>
        <end position="372"/>
    </location>
</feature>
<evidence type="ECO:0000313" key="3">
    <source>
        <dbReference type="EMBL" id="KAK9901062.1"/>
    </source>
</evidence>
<dbReference type="PROSITE" id="PS50994">
    <property type="entry name" value="INTEGRASE"/>
    <property type="match status" value="1"/>
</dbReference>
<keyword evidence="4" id="KW-1185">Reference proteome</keyword>
<reference evidence="3 4" key="1">
    <citation type="journal article" date="2024" name="Nat. Commun.">
        <title>Phylogenomics reveals the evolutionary origins of lichenization in chlorophyte algae.</title>
        <authorList>
            <person name="Puginier C."/>
            <person name="Libourel C."/>
            <person name="Otte J."/>
            <person name="Skaloud P."/>
            <person name="Haon M."/>
            <person name="Grisel S."/>
            <person name="Petersen M."/>
            <person name="Berrin J.G."/>
            <person name="Delaux P.M."/>
            <person name="Dal Grande F."/>
            <person name="Keller J."/>
        </authorList>
    </citation>
    <scope>NUCLEOTIDE SEQUENCE [LARGE SCALE GENOMIC DNA]</scope>
    <source>
        <strain evidence="3 4">SAG 216-7</strain>
    </source>
</reference>
<evidence type="ECO:0000256" key="1">
    <source>
        <dbReference type="SAM" id="MobiDB-lite"/>
    </source>
</evidence>
<feature type="domain" description="Integrase catalytic" evidence="2">
    <location>
        <begin position="34"/>
        <end position="194"/>
    </location>
</feature>
<feature type="compositionally biased region" description="Basic and acidic residues" evidence="1">
    <location>
        <begin position="232"/>
        <end position="242"/>
    </location>
</feature>
<dbReference type="InterPro" id="IPR001584">
    <property type="entry name" value="Integrase_cat-core"/>
</dbReference>
<protein>
    <recommendedName>
        <fullName evidence="2">Integrase catalytic domain-containing protein</fullName>
    </recommendedName>
</protein>
<dbReference type="InterPro" id="IPR050951">
    <property type="entry name" value="Retrovirus_Pol_polyprotein"/>
</dbReference>
<dbReference type="SUPFAM" id="SSF53098">
    <property type="entry name" value="Ribonuclease H-like"/>
    <property type="match status" value="1"/>
</dbReference>
<dbReference type="InterPro" id="IPR056924">
    <property type="entry name" value="SH3_Tf2-1"/>
</dbReference>
<dbReference type="PANTHER" id="PTHR37984">
    <property type="entry name" value="PROTEIN CBG26694"/>
    <property type="match status" value="1"/>
</dbReference>
<evidence type="ECO:0000259" key="2">
    <source>
        <dbReference type="PROSITE" id="PS50994"/>
    </source>
</evidence>
<dbReference type="PANTHER" id="PTHR37984:SF5">
    <property type="entry name" value="PROTEIN NYNRIN-LIKE"/>
    <property type="match status" value="1"/>
</dbReference>
<proteinExistence type="predicted"/>
<dbReference type="Pfam" id="PF00665">
    <property type="entry name" value="rve"/>
    <property type="match status" value="1"/>
</dbReference>
<dbReference type="Pfam" id="PF24626">
    <property type="entry name" value="SH3_Tf2-1"/>
    <property type="match status" value="1"/>
</dbReference>
<sequence>MRRTVTDYVRGCEACQAAKSSTVKPLGLLHPLPIPGEPWVSVSMDFMGPYQRTRSGNDFIVVFVDRFTKMVHIRPCKQTISAPQVADLFYDTIIVNHGVPKDVVSDRDPRFTSLFWRSLTGRLGIDLKMSTSRHPETDGQTERVNRVVGDTLRATEGEGQPAWDKRLTSIEFAINSKEHASTGFSPFYLNYGRHPVGPETAITRQIRALDNPAATDRLEEITRVHQAAKENLAKAQESMKRSADKHRRPTDLSEGDRVMLSTKEIEQVLPGATNKLKPRWVGPFTITRVKPGDAYDLELPPEYQIHPTFHASRLKPFHEREEPPSEEPPEAAAAEEDDSIDDPQPEPEPAAAADSSQAEPPDLVRRFKKVGT</sequence>
<name>A0ABR2YAE2_9CHLO</name>
<dbReference type="InterPro" id="IPR012337">
    <property type="entry name" value="RNaseH-like_sf"/>
</dbReference>
<feature type="compositionally biased region" description="Low complexity" evidence="1">
    <location>
        <begin position="349"/>
        <end position="361"/>
    </location>
</feature>
<organism evidence="3 4">
    <name type="scientific">Coccomyxa subellipsoidea</name>
    <dbReference type="NCBI Taxonomy" id="248742"/>
    <lineage>
        <taxon>Eukaryota</taxon>
        <taxon>Viridiplantae</taxon>
        <taxon>Chlorophyta</taxon>
        <taxon>core chlorophytes</taxon>
        <taxon>Trebouxiophyceae</taxon>
        <taxon>Trebouxiophyceae incertae sedis</taxon>
        <taxon>Coccomyxaceae</taxon>
        <taxon>Coccomyxa</taxon>
    </lineage>
</organism>
<dbReference type="Proteomes" id="UP001491310">
    <property type="component" value="Unassembled WGS sequence"/>
</dbReference>
<evidence type="ECO:0000313" key="4">
    <source>
        <dbReference type="Proteomes" id="UP001491310"/>
    </source>
</evidence>
<feature type="region of interest" description="Disordered" evidence="1">
    <location>
        <begin position="232"/>
        <end position="259"/>
    </location>
</feature>
<dbReference type="InterPro" id="IPR036397">
    <property type="entry name" value="RNaseH_sf"/>
</dbReference>
<comment type="caution">
    <text evidence="3">The sequence shown here is derived from an EMBL/GenBank/DDBJ whole genome shotgun (WGS) entry which is preliminary data.</text>
</comment>
<gene>
    <name evidence="3" type="ORF">WJX75_000081</name>
</gene>
<feature type="compositionally biased region" description="Acidic residues" evidence="1">
    <location>
        <begin position="324"/>
        <end position="345"/>
    </location>
</feature>